<feature type="region of interest" description="Disordered" evidence="1">
    <location>
        <begin position="39"/>
        <end position="111"/>
    </location>
</feature>
<dbReference type="AlphaFoldDB" id="A0AAE1YRZ8"/>
<organism evidence="2 3">
    <name type="scientific">Sesamum alatum</name>
    <dbReference type="NCBI Taxonomy" id="300844"/>
    <lineage>
        <taxon>Eukaryota</taxon>
        <taxon>Viridiplantae</taxon>
        <taxon>Streptophyta</taxon>
        <taxon>Embryophyta</taxon>
        <taxon>Tracheophyta</taxon>
        <taxon>Spermatophyta</taxon>
        <taxon>Magnoliopsida</taxon>
        <taxon>eudicotyledons</taxon>
        <taxon>Gunneridae</taxon>
        <taxon>Pentapetalae</taxon>
        <taxon>asterids</taxon>
        <taxon>lamiids</taxon>
        <taxon>Lamiales</taxon>
        <taxon>Pedaliaceae</taxon>
        <taxon>Sesamum</taxon>
    </lineage>
</organism>
<dbReference type="Proteomes" id="UP001293254">
    <property type="component" value="Unassembled WGS sequence"/>
</dbReference>
<reference evidence="2" key="2">
    <citation type="journal article" date="2024" name="Plant">
        <title>Genomic evolution and insights into agronomic trait innovations of Sesamum species.</title>
        <authorList>
            <person name="Miao H."/>
            <person name="Wang L."/>
            <person name="Qu L."/>
            <person name="Liu H."/>
            <person name="Sun Y."/>
            <person name="Le M."/>
            <person name="Wang Q."/>
            <person name="Wei S."/>
            <person name="Zheng Y."/>
            <person name="Lin W."/>
            <person name="Duan Y."/>
            <person name="Cao H."/>
            <person name="Xiong S."/>
            <person name="Wang X."/>
            <person name="Wei L."/>
            <person name="Li C."/>
            <person name="Ma Q."/>
            <person name="Ju M."/>
            <person name="Zhao R."/>
            <person name="Li G."/>
            <person name="Mu C."/>
            <person name="Tian Q."/>
            <person name="Mei H."/>
            <person name="Zhang T."/>
            <person name="Gao T."/>
            <person name="Zhang H."/>
        </authorList>
    </citation>
    <scope>NUCLEOTIDE SEQUENCE</scope>
    <source>
        <strain evidence="2">3651</strain>
    </source>
</reference>
<protein>
    <submittedName>
        <fullName evidence="2">Uncharacterized protein</fullName>
    </submittedName>
</protein>
<comment type="caution">
    <text evidence="2">The sequence shown here is derived from an EMBL/GenBank/DDBJ whole genome shotgun (WGS) entry which is preliminary data.</text>
</comment>
<feature type="compositionally biased region" description="Polar residues" evidence="1">
    <location>
        <begin position="165"/>
        <end position="175"/>
    </location>
</feature>
<feature type="compositionally biased region" description="Gly residues" evidence="1">
    <location>
        <begin position="80"/>
        <end position="90"/>
    </location>
</feature>
<evidence type="ECO:0000256" key="1">
    <source>
        <dbReference type="SAM" id="MobiDB-lite"/>
    </source>
</evidence>
<keyword evidence="3" id="KW-1185">Reference proteome</keyword>
<evidence type="ECO:0000313" key="3">
    <source>
        <dbReference type="Proteomes" id="UP001293254"/>
    </source>
</evidence>
<proteinExistence type="predicted"/>
<dbReference type="EMBL" id="JACGWO010000002">
    <property type="protein sequence ID" value="KAK4435087.1"/>
    <property type="molecule type" value="Genomic_DNA"/>
</dbReference>
<gene>
    <name evidence="2" type="ORF">Salat_0672000</name>
</gene>
<evidence type="ECO:0000313" key="2">
    <source>
        <dbReference type="EMBL" id="KAK4435087.1"/>
    </source>
</evidence>
<sequence>MGAGGDLVEGGGGQGRWWTMAKVRGRGRQGATIFELGVSLSRSPQRSGGSGGGSGGGVVGPVLGPHRRLKGQGRVRGNQGARGVGPGGFVGTSRDEEASGPRGSWEGGQRWGLGLVEGASGPKGLGFVDEGSGPEGLGFMERASGPTMMGVVEGAGLLKGANSGEPPSNQPNTTHDLIFLTKSSRPIDPPLGFHEPSSIELKE</sequence>
<accession>A0AAE1YRZ8</accession>
<feature type="region of interest" description="Disordered" evidence="1">
    <location>
        <begin position="158"/>
        <end position="203"/>
    </location>
</feature>
<reference evidence="2" key="1">
    <citation type="submission" date="2020-06" db="EMBL/GenBank/DDBJ databases">
        <authorList>
            <person name="Li T."/>
            <person name="Hu X."/>
            <person name="Zhang T."/>
            <person name="Song X."/>
            <person name="Zhang H."/>
            <person name="Dai N."/>
            <person name="Sheng W."/>
            <person name="Hou X."/>
            <person name="Wei L."/>
        </authorList>
    </citation>
    <scope>NUCLEOTIDE SEQUENCE</scope>
    <source>
        <strain evidence="2">3651</strain>
        <tissue evidence="2">Leaf</tissue>
    </source>
</reference>
<name>A0AAE1YRZ8_9LAMI</name>
<feature type="compositionally biased region" description="Gly residues" evidence="1">
    <location>
        <begin position="48"/>
        <end position="59"/>
    </location>
</feature>